<gene>
    <name evidence="2" type="ORF">Micbo1qcDRAFT_48403</name>
</gene>
<evidence type="ECO:0000313" key="2">
    <source>
        <dbReference type="EMBL" id="KXJ85624.1"/>
    </source>
</evidence>
<name>A0A136IL92_9PEZI</name>
<dbReference type="Proteomes" id="UP000070501">
    <property type="component" value="Unassembled WGS sequence"/>
</dbReference>
<dbReference type="AlphaFoldDB" id="A0A136IL92"/>
<feature type="region of interest" description="Disordered" evidence="1">
    <location>
        <begin position="1"/>
        <end position="28"/>
    </location>
</feature>
<evidence type="ECO:0000313" key="3">
    <source>
        <dbReference type="Proteomes" id="UP000070501"/>
    </source>
</evidence>
<organism evidence="2 3">
    <name type="scientific">Microdochium bolleyi</name>
    <dbReference type="NCBI Taxonomy" id="196109"/>
    <lineage>
        <taxon>Eukaryota</taxon>
        <taxon>Fungi</taxon>
        <taxon>Dikarya</taxon>
        <taxon>Ascomycota</taxon>
        <taxon>Pezizomycotina</taxon>
        <taxon>Sordariomycetes</taxon>
        <taxon>Xylariomycetidae</taxon>
        <taxon>Xylariales</taxon>
        <taxon>Microdochiaceae</taxon>
        <taxon>Microdochium</taxon>
    </lineage>
</organism>
<protein>
    <submittedName>
        <fullName evidence="2">Uncharacterized protein</fullName>
    </submittedName>
</protein>
<evidence type="ECO:0000256" key="1">
    <source>
        <dbReference type="SAM" id="MobiDB-lite"/>
    </source>
</evidence>
<dbReference type="InParanoid" id="A0A136IL92"/>
<keyword evidence="3" id="KW-1185">Reference proteome</keyword>
<sequence>MRRKKRPWPKGKAEVRQKSEKSLKMRPVPSVRPINMRMRRRPCLLVRAIETIVWCCWLINAGAGAEIPPPENNPFRAERVSLYIIYMTQ</sequence>
<proteinExistence type="predicted"/>
<reference evidence="3" key="1">
    <citation type="submission" date="2016-02" db="EMBL/GenBank/DDBJ databases">
        <title>Draft genome sequence of Microdochium bolleyi, a fungal endophyte of beachgrass.</title>
        <authorList>
            <consortium name="DOE Joint Genome Institute"/>
            <person name="David A.S."/>
            <person name="May G."/>
            <person name="Haridas S."/>
            <person name="Lim J."/>
            <person name="Wang M."/>
            <person name="Labutti K."/>
            <person name="Lipzen A."/>
            <person name="Barry K."/>
            <person name="Grigoriev I.V."/>
        </authorList>
    </citation>
    <scope>NUCLEOTIDE SEQUENCE [LARGE SCALE GENOMIC DNA]</scope>
    <source>
        <strain evidence="3">J235TASD1</strain>
    </source>
</reference>
<feature type="compositionally biased region" description="Basic and acidic residues" evidence="1">
    <location>
        <begin position="11"/>
        <end position="23"/>
    </location>
</feature>
<dbReference type="EMBL" id="KQ964278">
    <property type="protein sequence ID" value="KXJ85624.1"/>
    <property type="molecule type" value="Genomic_DNA"/>
</dbReference>
<accession>A0A136IL92</accession>